<evidence type="ECO:0000313" key="2">
    <source>
        <dbReference type="Proteomes" id="UP000316759"/>
    </source>
</evidence>
<name>A0A504YDV7_FASGI</name>
<proteinExistence type="predicted"/>
<dbReference type="Proteomes" id="UP000316759">
    <property type="component" value="Unassembled WGS sequence"/>
</dbReference>
<gene>
    <name evidence="1" type="ORF">FGIG_09841</name>
</gene>
<comment type="caution">
    <text evidence="1">The sequence shown here is derived from an EMBL/GenBank/DDBJ whole genome shotgun (WGS) entry which is preliminary data.</text>
</comment>
<accession>A0A504YDV7</accession>
<reference evidence="1 2" key="1">
    <citation type="submission" date="2019-04" db="EMBL/GenBank/DDBJ databases">
        <title>Annotation for the trematode Fasciola gigantica.</title>
        <authorList>
            <person name="Choi Y.-J."/>
        </authorList>
    </citation>
    <scope>NUCLEOTIDE SEQUENCE [LARGE SCALE GENOMIC DNA]</scope>
    <source>
        <strain evidence="1">Uganda_cow_1</strain>
    </source>
</reference>
<sequence length="214" mass="24570">MYLVIKFDADDSVAFVHSSWLTDGNRVRWPKSSTFQAYQRMLYDGGCLPERVPAHEFRDICHTDNLKDAIKFERNFLSESDMSASTDDTQPMTTFSQQYIVCRRIRVPLSSDDSTIEIFLSQRIRRESPIQLPDSPDDVMALGHSSPSLPILTYQRRSTEDATLSNFPSPSTTQLATTPLSPQHMPAYSKKWQEIFLIINHYDYQTTLNVCCQT</sequence>
<keyword evidence="2" id="KW-1185">Reference proteome</keyword>
<protein>
    <submittedName>
        <fullName evidence="1">Uncharacterized protein</fullName>
    </submittedName>
</protein>
<evidence type="ECO:0000313" key="1">
    <source>
        <dbReference type="EMBL" id="TPP56230.1"/>
    </source>
</evidence>
<organism evidence="1 2">
    <name type="scientific">Fasciola gigantica</name>
    <name type="common">Giant liver fluke</name>
    <dbReference type="NCBI Taxonomy" id="46835"/>
    <lineage>
        <taxon>Eukaryota</taxon>
        <taxon>Metazoa</taxon>
        <taxon>Spiralia</taxon>
        <taxon>Lophotrochozoa</taxon>
        <taxon>Platyhelminthes</taxon>
        <taxon>Trematoda</taxon>
        <taxon>Digenea</taxon>
        <taxon>Plagiorchiida</taxon>
        <taxon>Echinostomata</taxon>
        <taxon>Echinostomatoidea</taxon>
        <taxon>Fasciolidae</taxon>
        <taxon>Fasciola</taxon>
    </lineage>
</organism>
<dbReference type="AlphaFoldDB" id="A0A504YDV7"/>
<dbReference type="EMBL" id="SUNJ01014820">
    <property type="protein sequence ID" value="TPP56230.1"/>
    <property type="molecule type" value="Genomic_DNA"/>
</dbReference>